<reference evidence="2" key="1">
    <citation type="submission" date="2016-10" db="EMBL/GenBank/DDBJ databases">
        <authorList>
            <person name="Varghese N."/>
            <person name="Submissions S."/>
        </authorList>
    </citation>
    <scope>NUCLEOTIDE SEQUENCE [LARGE SCALE GENOMIC DNA]</scope>
    <source>
        <strain evidence="2">DSM 18579</strain>
    </source>
</reference>
<dbReference type="Proteomes" id="UP000242642">
    <property type="component" value="Unassembled WGS sequence"/>
</dbReference>
<dbReference type="SUPFAM" id="SSF89447">
    <property type="entry name" value="AbrB/MazE/MraZ-like"/>
    <property type="match status" value="1"/>
</dbReference>
<keyword evidence="2" id="KW-1185">Reference proteome</keyword>
<evidence type="ECO:0000313" key="1">
    <source>
        <dbReference type="EMBL" id="SET39476.1"/>
    </source>
</evidence>
<dbReference type="InterPro" id="IPR047976">
    <property type="entry name" value="Anti_VapB2-like"/>
</dbReference>
<dbReference type="NCBIfam" id="NF040493">
    <property type="entry name" value="TA_anti_VapB"/>
    <property type="match status" value="1"/>
</dbReference>
<dbReference type="RefSeq" id="WP_093321052.1">
    <property type="nucleotide sequence ID" value="NZ_FOHV01000022.1"/>
</dbReference>
<dbReference type="OrthoDB" id="5298361at2"/>
<dbReference type="InterPro" id="IPR037914">
    <property type="entry name" value="SpoVT-AbrB_sf"/>
</dbReference>
<organism evidence="1 2">
    <name type="scientific">Thorsellia anophelis DSM 18579</name>
    <dbReference type="NCBI Taxonomy" id="1123402"/>
    <lineage>
        <taxon>Bacteria</taxon>
        <taxon>Pseudomonadati</taxon>
        <taxon>Pseudomonadota</taxon>
        <taxon>Gammaproteobacteria</taxon>
        <taxon>Enterobacterales</taxon>
        <taxon>Thorselliaceae</taxon>
        <taxon>Thorsellia</taxon>
    </lineage>
</organism>
<dbReference type="Gene3D" id="2.10.260.10">
    <property type="match status" value="1"/>
</dbReference>
<proteinExistence type="predicted"/>
<gene>
    <name evidence="1" type="ORF">SAMN02583745_02237</name>
</gene>
<dbReference type="PANTHER" id="PTHR37550">
    <property type="entry name" value="ANTITOXIN VAPB1"/>
    <property type="match status" value="1"/>
</dbReference>
<name>A0A1I0E2X1_9GAMM</name>
<dbReference type="AlphaFoldDB" id="A0A1I0E2X1"/>
<accession>A0A1I0E2X1</accession>
<protein>
    <submittedName>
        <fullName evidence="1">Antitoxin VapB</fullName>
    </submittedName>
</protein>
<dbReference type="EMBL" id="FOHV01000022">
    <property type="protein sequence ID" value="SET39476.1"/>
    <property type="molecule type" value="Genomic_DNA"/>
</dbReference>
<dbReference type="STRING" id="1123402.SAMN02583745_02237"/>
<evidence type="ECO:0000313" key="2">
    <source>
        <dbReference type="Proteomes" id="UP000242642"/>
    </source>
</evidence>
<dbReference type="InterPro" id="IPR051734">
    <property type="entry name" value="VapB_TA_antitoxins"/>
</dbReference>
<dbReference type="PANTHER" id="PTHR37550:SF3">
    <property type="entry name" value="ANTITOXIN VAPB1"/>
    <property type="match status" value="1"/>
</dbReference>
<sequence>MSQAKVFMNNNTQNVRLPVDMRFPKSVSLVTVRAVGNERILSPIENTWDSFFLNDKHVSDDFLPERAEQHQSEREGF</sequence>